<keyword evidence="1" id="KW-1133">Transmembrane helix</keyword>
<evidence type="ECO:0000313" key="3">
    <source>
        <dbReference type="Proteomes" id="UP000605568"/>
    </source>
</evidence>
<gene>
    <name evidence="2" type="ORF">GCM10017774_78580</name>
</gene>
<proteinExistence type="predicted"/>
<reference evidence="3" key="1">
    <citation type="journal article" date="2019" name="Int. J. Syst. Evol. Microbiol.">
        <title>The Global Catalogue of Microorganisms (GCM) 10K type strain sequencing project: providing services to taxonomists for standard genome sequencing and annotation.</title>
        <authorList>
            <consortium name="The Broad Institute Genomics Platform"/>
            <consortium name="The Broad Institute Genome Sequencing Center for Infectious Disease"/>
            <person name="Wu L."/>
            <person name="Ma J."/>
        </authorList>
    </citation>
    <scope>NUCLEOTIDE SEQUENCE [LARGE SCALE GENOMIC DNA]</scope>
    <source>
        <strain evidence="3">CGMCC 4.7367</strain>
    </source>
</reference>
<organism evidence="2 3">
    <name type="scientific">Lentzea cavernae</name>
    <dbReference type="NCBI Taxonomy" id="2020703"/>
    <lineage>
        <taxon>Bacteria</taxon>
        <taxon>Bacillati</taxon>
        <taxon>Actinomycetota</taxon>
        <taxon>Actinomycetes</taxon>
        <taxon>Pseudonocardiales</taxon>
        <taxon>Pseudonocardiaceae</taxon>
        <taxon>Lentzea</taxon>
    </lineage>
</organism>
<name>A0ABQ3MXF5_9PSEU</name>
<sequence>MTDPIQVQRTSLRTLSDGNFALGGQSSGLSWVHRSPGEVLLYKRYLPDTAQGASAEGLTAMAEWRRSLGFADRAFLDARTSWVRHVVMQGREVTGVLVPPAPDPFWRMHKDAPFPRDMAGLTLTAHDAKERGRDYSSIPQTIARLGHLLRTLSFLHINNVVVGDLRLQNTLASGISQTPATYLIDCDAMVLNGVSALRAAEAQTMRPDDVEGWPQLLDERTDCWKFASMSIACIGKDAALAAVVNDVRRHLTPDHSEVLEDFLLFENQHASARSLQAMADVWRGYVTGSGQEKTRVNSGLVLTPWLGAPSCAYEQEATSPVHSLQPHPPAPVSATPVWTRVTAPRQPTVSATPVWTRVPVPSRPTVTRPPTPPAPDPDERLRRASFWFVILVVAIGVLVGAALVAYELRR</sequence>
<protein>
    <recommendedName>
        <fullName evidence="4">Protein kinase domain-containing protein</fullName>
    </recommendedName>
</protein>
<dbReference type="Proteomes" id="UP000605568">
    <property type="component" value="Unassembled WGS sequence"/>
</dbReference>
<accession>A0ABQ3MXF5</accession>
<keyword evidence="1" id="KW-0812">Transmembrane</keyword>
<comment type="caution">
    <text evidence="2">The sequence shown here is derived from an EMBL/GenBank/DDBJ whole genome shotgun (WGS) entry which is preliminary data.</text>
</comment>
<evidence type="ECO:0000256" key="1">
    <source>
        <dbReference type="SAM" id="Phobius"/>
    </source>
</evidence>
<dbReference type="RefSeq" id="WP_191304480.1">
    <property type="nucleotide sequence ID" value="NZ_BNAR01000018.1"/>
</dbReference>
<dbReference type="EMBL" id="BNAR01000018">
    <property type="protein sequence ID" value="GHH57955.1"/>
    <property type="molecule type" value="Genomic_DNA"/>
</dbReference>
<evidence type="ECO:0008006" key="4">
    <source>
        <dbReference type="Google" id="ProtNLM"/>
    </source>
</evidence>
<evidence type="ECO:0000313" key="2">
    <source>
        <dbReference type="EMBL" id="GHH57955.1"/>
    </source>
</evidence>
<keyword evidence="1" id="KW-0472">Membrane</keyword>
<keyword evidence="3" id="KW-1185">Reference proteome</keyword>
<feature type="transmembrane region" description="Helical" evidence="1">
    <location>
        <begin position="386"/>
        <end position="406"/>
    </location>
</feature>